<dbReference type="EMBL" id="HBIK01034630">
    <property type="protein sequence ID" value="CAE0391258.1"/>
    <property type="molecule type" value="Transcribed_RNA"/>
</dbReference>
<reference evidence="1" key="1">
    <citation type="submission" date="2021-01" db="EMBL/GenBank/DDBJ databases">
        <authorList>
            <person name="Corre E."/>
            <person name="Pelletier E."/>
            <person name="Niang G."/>
            <person name="Scheremetjew M."/>
            <person name="Finn R."/>
            <person name="Kale V."/>
            <person name="Holt S."/>
            <person name="Cochrane G."/>
            <person name="Meng A."/>
            <person name="Brown T."/>
            <person name="Cohen L."/>
        </authorList>
    </citation>
    <scope>NUCLEOTIDE SEQUENCE</scope>
    <source>
        <strain evidence="1">CT5</strain>
    </source>
</reference>
<dbReference type="AlphaFoldDB" id="A0A7S3KRF1"/>
<sequence length="109" mass="13007">MKEDLEMCEDAHQKEVQEFLHRWEKVIIPEFENERLLIELEAQKRHENEIEEFKEKSKTDAAFKFRPSANLLNLERQKEAMKSSFVKEAFSISRLTQGDKISPNLKELK</sequence>
<accession>A0A7S3KRF1</accession>
<organism evidence="1">
    <name type="scientific">Euplotes crassus</name>
    <dbReference type="NCBI Taxonomy" id="5936"/>
    <lineage>
        <taxon>Eukaryota</taxon>
        <taxon>Sar</taxon>
        <taxon>Alveolata</taxon>
        <taxon>Ciliophora</taxon>
        <taxon>Intramacronucleata</taxon>
        <taxon>Spirotrichea</taxon>
        <taxon>Hypotrichia</taxon>
        <taxon>Euplotida</taxon>
        <taxon>Euplotidae</taxon>
        <taxon>Moneuplotes</taxon>
    </lineage>
</organism>
<proteinExistence type="predicted"/>
<protein>
    <submittedName>
        <fullName evidence="1">Uncharacterized protein</fullName>
    </submittedName>
</protein>
<name>A0A7S3KRF1_EUPCR</name>
<evidence type="ECO:0000313" key="1">
    <source>
        <dbReference type="EMBL" id="CAE0391258.1"/>
    </source>
</evidence>
<gene>
    <name evidence="1" type="ORF">ECRA1380_LOCUS16234</name>
</gene>